<dbReference type="Gene3D" id="1.20.1530.20">
    <property type="match status" value="1"/>
</dbReference>
<sequence>MILLGVLLRARFFTDSAFWMRTEKLVFYVLLPAMLFLSVAGSTVALGDAAVFLAAGVLAMSLAAAFAWGIRYLVRADDVTHASVFQCGFRFNSYIGFALAARIGGDEALALLALLIAVWVPISNALATAEIARAVAKANGAEGVEGADGAAESGNAGGENGKASAQSRTTLTGRTLLRKTLKGVVTNPLILATVGGLLWKGFGLPLPVTLVQTLKHLGDASLALGLLCIGAGLTAGALRKYARLIAAATFERLVAAPVAALLVTSAMAFFFPLSPMGAAVVLLFAALPTAQSCYVMASAMGGNAPAVAGVTTAHILASAVTLPLWTIVIQRVLAGAALF</sequence>
<feature type="transmembrane region" description="Helical" evidence="9">
    <location>
        <begin position="304"/>
        <end position="329"/>
    </location>
</feature>
<gene>
    <name evidence="10" type="ORF">SUTMEG_14440</name>
</gene>
<keyword evidence="4" id="KW-1003">Cell membrane</keyword>
<comment type="similarity">
    <text evidence="2">Belongs to the auxin efflux carrier (TC 2.A.69) family.</text>
</comment>
<feature type="transmembrane region" description="Helical" evidence="9">
    <location>
        <begin position="253"/>
        <end position="271"/>
    </location>
</feature>
<evidence type="ECO:0000256" key="8">
    <source>
        <dbReference type="SAM" id="MobiDB-lite"/>
    </source>
</evidence>
<evidence type="ECO:0000256" key="5">
    <source>
        <dbReference type="ARBA" id="ARBA00022692"/>
    </source>
</evidence>
<reference evidence="10 11" key="1">
    <citation type="journal article" date="2018" name="Int. J. Syst. Evol. Microbiol.">
        <title>Mesosutterella multiformis gen. nov., sp. nov., a member of the family Sutterellaceae and Sutterella megalosphaeroides sp. nov., isolated from human faeces.</title>
        <authorList>
            <person name="Sakamoto M."/>
            <person name="Ikeyama N."/>
            <person name="Kunihiro T."/>
            <person name="Iino T."/>
            <person name="Yuki M."/>
            <person name="Ohkuma M."/>
        </authorList>
    </citation>
    <scope>NUCLEOTIDE SEQUENCE [LARGE SCALE GENOMIC DNA]</scope>
    <source>
        <strain evidence="10 11">6FBBBH3</strain>
    </source>
</reference>
<keyword evidence="5 9" id="KW-0812">Transmembrane</keyword>
<feature type="transmembrane region" description="Helical" evidence="9">
    <location>
        <begin position="50"/>
        <end position="70"/>
    </location>
</feature>
<evidence type="ECO:0000256" key="6">
    <source>
        <dbReference type="ARBA" id="ARBA00022989"/>
    </source>
</evidence>
<dbReference type="Pfam" id="PF03547">
    <property type="entry name" value="Mem_trans"/>
    <property type="match status" value="1"/>
</dbReference>
<comment type="subcellular location">
    <subcellularLocation>
        <location evidence="1">Cell membrane</location>
        <topology evidence="1">Multi-pass membrane protein</topology>
    </subcellularLocation>
</comment>
<keyword evidence="7 9" id="KW-0472">Membrane</keyword>
<feature type="transmembrane region" description="Helical" evidence="9">
    <location>
        <begin position="222"/>
        <end position="241"/>
    </location>
</feature>
<dbReference type="InterPro" id="IPR038770">
    <property type="entry name" value="Na+/solute_symporter_sf"/>
</dbReference>
<evidence type="ECO:0000256" key="2">
    <source>
        <dbReference type="ARBA" id="ARBA00010145"/>
    </source>
</evidence>
<feature type="transmembrane region" description="Helical" evidence="9">
    <location>
        <begin position="109"/>
        <end position="127"/>
    </location>
</feature>
<organism evidence="10 11">
    <name type="scientific">Sutterella megalosphaeroides</name>
    <dbReference type="NCBI Taxonomy" id="2494234"/>
    <lineage>
        <taxon>Bacteria</taxon>
        <taxon>Pseudomonadati</taxon>
        <taxon>Pseudomonadota</taxon>
        <taxon>Betaproteobacteria</taxon>
        <taxon>Burkholderiales</taxon>
        <taxon>Sutterellaceae</taxon>
        <taxon>Sutterella</taxon>
    </lineage>
</organism>
<dbReference type="GO" id="GO:0005886">
    <property type="term" value="C:plasma membrane"/>
    <property type="evidence" value="ECO:0007669"/>
    <property type="project" value="UniProtKB-SubCell"/>
</dbReference>
<evidence type="ECO:0000313" key="10">
    <source>
        <dbReference type="EMBL" id="BBF23553.1"/>
    </source>
</evidence>
<feature type="region of interest" description="Disordered" evidence="8">
    <location>
        <begin position="147"/>
        <end position="167"/>
    </location>
</feature>
<dbReference type="KEGG" id="sutt:SUTMEG_14440"/>
<dbReference type="PANTHER" id="PTHR36838:SF4">
    <property type="entry name" value="AUXIN EFFLUX CARRIER FAMILY PROTEIN"/>
    <property type="match status" value="1"/>
</dbReference>
<keyword evidence="11" id="KW-1185">Reference proteome</keyword>
<dbReference type="PANTHER" id="PTHR36838">
    <property type="entry name" value="AUXIN EFFLUX CARRIER FAMILY PROTEIN"/>
    <property type="match status" value="1"/>
</dbReference>
<evidence type="ECO:0000313" key="11">
    <source>
        <dbReference type="Proteomes" id="UP000271003"/>
    </source>
</evidence>
<feature type="transmembrane region" description="Helical" evidence="9">
    <location>
        <begin position="277"/>
        <end position="297"/>
    </location>
</feature>
<evidence type="ECO:0000256" key="1">
    <source>
        <dbReference type="ARBA" id="ARBA00004651"/>
    </source>
</evidence>
<protein>
    <submittedName>
        <fullName evidence="10">Transporter</fullName>
    </submittedName>
</protein>
<evidence type="ECO:0000256" key="4">
    <source>
        <dbReference type="ARBA" id="ARBA00022475"/>
    </source>
</evidence>
<feature type="transmembrane region" description="Helical" evidence="9">
    <location>
        <begin position="184"/>
        <end position="202"/>
    </location>
</feature>
<name>A0A2Z6IAJ1_9BURK</name>
<evidence type="ECO:0000256" key="3">
    <source>
        <dbReference type="ARBA" id="ARBA00022448"/>
    </source>
</evidence>
<dbReference type="GO" id="GO:0055085">
    <property type="term" value="P:transmembrane transport"/>
    <property type="evidence" value="ECO:0007669"/>
    <property type="project" value="InterPro"/>
</dbReference>
<feature type="transmembrane region" description="Helical" evidence="9">
    <location>
        <begin position="82"/>
        <end position="103"/>
    </location>
</feature>
<evidence type="ECO:0000256" key="7">
    <source>
        <dbReference type="ARBA" id="ARBA00023136"/>
    </source>
</evidence>
<dbReference type="Proteomes" id="UP000271003">
    <property type="component" value="Chromosome"/>
</dbReference>
<dbReference type="EMBL" id="AP018786">
    <property type="protein sequence ID" value="BBF23553.1"/>
    <property type="molecule type" value="Genomic_DNA"/>
</dbReference>
<keyword evidence="6 9" id="KW-1133">Transmembrane helix</keyword>
<dbReference type="InterPro" id="IPR004776">
    <property type="entry name" value="Mem_transp_PIN-like"/>
</dbReference>
<evidence type="ECO:0000256" key="9">
    <source>
        <dbReference type="SAM" id="Phobius"/>
    </source>
</evidence>
<keyword evidence="3" id="KW-0813">Transport</keyword>
<accession>A0A2Z6IAJ1</accession>
<dbReference type="AlphaFoldDB" id="A0A2Z6IAJ1"/>
<proteinExistence type="inferred from homology"/>
<feature type="transmembrane region" description="Helical" evidence="9">
    <location>
        <begin position="25"/>
        <end position="44"/>
    </location>
</feature>